<dbReference type="Pfam" id="PF22621">
    <property type="entry name" value="CurL-like_PKS_C"/>
    <property type="match status" value="1"/>
</dbReference>
<sequence length="1774" mass="191774">EQSTWETGSLRPTPDGFPDDAIAIVGVGFRLPGANSLDELWEIISKGESRLEKLRPERCDPKQTYRALQSPEWIAKREFYGNFLDDAAAFDHAFFGISPREAADMDPQQRLLLETAFEAMDSSGYLRNHSRARGDPVGCFIGASYTEYLENTSARTPSAFTATSTIRAFLSGKISYHFGWTGPSEVIDTACSASLVAVHRAVRALQAGECTMALAGGVNIITGVHNYFDLARANFLSPTGQCKPFDDAADGYCRADGVCLVALKPLRQAVLDRDNIMGVIPAVATNQGGVHAPGITVPDGRAQKELYRKLLNQSGWEPEDISYIEAHGTGTRVGDPIEMSSIRQVFGGPQRQSPVYVGSLKANIGHSETAAGAAGLLKVLAMIRHGGIPPLGGFRKLNRNITSLEPDKVVIPTETVEWSPPGRRVACISSYGASGSNSAIFCAEWCQDDASDSTTPNPARLLASGTRHPIFLSGATATSVSRQAQALAKYLTQPVDDISLGDVAYTLSQRRKHHRFRWKTVTDDMASLIEQLRSLDARAIVSHSKTKKKKVVLAFSGQSGTTISLDPATLRDNPRLTHHLHVCNRILLSLGGPDIMSGALHQSEPISDPSILQCGLVAVQYACARCWIEGGLDVAAIVGHSLGELAALAVSGVWSLEDMLKVVYLRAELIKGRWGPEGGAMVAVHAPLDRVLAMIGDVADGGGLEVACHNSVNSHVVVGSRADIQAAIKVLEEDDRYSGIRFHRVDVTHGFHSKFTDSLLEGLSHVEKEITFRPPLIPLETSTKDPVDFGSQVAAEGYLVNHARKAVYFSDAVHRLEARLGPCIWVEAGIGTPIVPMARRAAPNPALHTFVAVTAPEAAAAEIWREGLPSTSWTFLTPVESGLRHVWLPSYSFESSKHWLQYADRAVEEHNKKTHNNTLNQGSDTGIGPDDTFKVPALITYEGKSCGAVSDTHHFTLDTTTERYDRIVRGHSVRGLPLCPASVYTEAAVMALEQLGKSTRGKMLTIRNTFFSRPLGCDHELAVQLSLTWARDPTADASGTSFHFAMKSGASCTHSEGDISIASGPFSGRDYQPSGQALKSKMERLENDKYAESFKRATAYQLFSRVVEYTDLMRGIRDIILGPREAVASIRTPKSSFSASESSVMDFYDAITIDAFIQVLGLLVNHSTICETAAMGSCDDNIYVASSIGSMELAPVDFGSDYHDWKAYATYTVVDSKTTSGDVFVLSEAGEVVFSATDIRFVKVKAATIKQLLESANPSMVTAKTLPCLTKESQVGIQGKQDQGFVAILKAGLDESLKNTEDLASQLLSLVSAYTGVAVEDMETAETLGSMGLDSLASIELADELQTKLGLQLDGAGDLSSRTLQFLVDQLSGSGSSSSGTSTPSHLGSDSTRLSTASPCSDDWNPHEVHETAKMTTTWARPKQALDSRFAVEQYVYKRVDGLEILADVYVPTKTPTSSMCVAIMIHGGGFLTLSRKAVRTRQTKHLLAHGLLPISIDHRLCPQVNVLDGAMTDARDACLWAQNVLPEIMKPKGITVDRSRYVVVGWSTGGTLAMTTAWTVEQAGGSAPASILAFYCPVSYDPQEPINMGAEFHPRTMSLGEIIRLLPKKPTTQHILNMEKDTTKLGWLQPGDPRSELVLALIKEDRGMALLFNDDPLAGGGQGSGPDTLPYPDEARAAAFSPLAQLRRGRYRTPTCVVFGDRDEVAPHAKAEEFVAAAREEGVDACFVSVGGARHIFDLDLAPGCEGWERYIEPAYEFVLRGLEEASGGFLGC</sequence>
<dbReference type="CDD" id="cd00833">
    <property type="entry name" value="PKS"/>
    <property type="match status" value="1"/>
</dbReference>
<dbReference type="Pfam" id="PF07859">
    <property type="entry name" value="Abhydrolase_3"/>
    <property type="match status" value="1"/>
</dbReference>
<reference evidence="12" key="1">
    <citation type="journal article" date="2019" name="Mol. Biol. Evol.">
        <title>Blast fungal genomes show frequent chromosomal changes, gene gains and losses, and effector gene turnover.</title>
        <authorList>
            <person name="Gomez Luciano L.B."/>
            <person name="Jason Tsai I."/>
            <person name="Chuma I."/>
            <person name="Tosa Y."/>
            <person name="Chen Y.H."/>
            <person name="Li J.Y."/>
            <person name="Li M.Y."/>
            <person name="Jade Lu M.Y."/>
            <person name="Nakayashiki H."/>
            <person name="Li W.H."/>
        </authorList>
    </citation>
    <scope>NUCLEOTIDE SEQUENCE</scope>
    <source>
        <strain evidence="12">NI907</strain>
    </source>
</reference>
<feature type="non-terminal residue" evidence="12">
    <location>
        <position position="1"/>
    </location>
</feature>
<dbReference type="Pfam" id="PF00109">
    <property type="entry name" value="ketoacyl-synt"/>
    <property type="match status" value="1"/>
</dbReference>
<dbReference type="Pfam" id="PF00698">
    <property type="entry name" value="Acyl_transf_1"/>
    <property type="match status" value="1"/>
</dbReference>
<evidence type="ECO:0000256" key="6">
    <source>
        <dbReference type="PROSITE-ProRule" id="PRU01363"/>
    </source>
</evidence>
<dbReference type="InterPro" id="IPR014031">
    <property type="entry name" value="Ketoacyl_synth_C"/>
</dbReference>
<dbReference type="Proteomes" id="UP000515153">
    <property type="component" value="Unplaced"/>
</dbReference>
<dbReference type="InterPro" id="IPR016036">
    <property type="entry name" value="Malonyl_transacylase_ACP-bd"/>
</dbReference>
<dbReference type="InterPro" id="IPR049900">
    <property type="entry name" value="PKS_mFAS_DH"/>
</dbReference>
<feature type="compositionally biased region" description="Low complexity" evidence="7">
    <location>
        <begin position="1373"/>
        <end position="1389"/>
    </location>
</feature>
<evidence type="ECO:0000259" key="10">
    <source>
        <dbReference type="PROSITE" id="PS52019"/>
    </source>
</evidence>
<dbReference type="RefSeq" id="XP_030977760.1">
    <property type="nucleotide sequence ID" value="XM_031130004.1"/>
</dbReference>
<dbReference type="SUPFAM" id="SSF53474">
    <property type="entry name" value="alpha/beta-Hydrolases"/>
    <property type="match status" value="1"/>
</dbReference>
<dbReference type="InterPro" id="IPR001227">
    <property type="entry name" value="Ac_transferase_dom_sf"/>
</dbReference>
<feature type="domain" description="Ketosynthase family 3 (KS3)" evidence="9">
    <location>
        <begin position="19"/>
        <end position="444"/>
    </location>
</feature>
<feature type="domain" description="PKS/mFAS DH" evidence="10">
    <location>
        <begin position="936"/>
        <end position="1250"/>
    </location>
</feature>
<name>A0A6P8AS93_PYRGI</name>
<dbReference type="InterPro" id="IPR014043">
    <property type="entry name" value="Acyl_transferase_dom"/>
</dbReference>
<dbReference type="PANTHER" id="PTHR43775:SF21">
    <property type="entry name" value="NON-REDUCING POLYKETIDE SYNTHASE AUSA-RELATED"/>
    <property type="match status" value="1"/>
</dbReference>
<dbReference type="InterPro" id="IPR020841">
    <property type="entry name" value="PKS_Beta-ketoAc_synthase_dom"/>
</dbReference>
<dbReference type="SMART" id="SM00825">
    <property type="entry name" value="PKS_KS"/>
    <property type="match status" value="1"/>
</dbReference>
<evidence type="ECO:0000313" key="12">
    <source>
        <dbReference type="RefSeq" id="XP_030977760.1"/>
    </source>
</evidence>
<dbReference type="SUPFAM" id="SSF52151">
    <property type="entry name" value="FabD/lysophospholipase-like"/>
    <property type="match status" value="1"/>
</dbReference>
<feature type="compositionally biased region" description="Polar residues" evidence="7">
    <location>
        <begin position="1390"/>
        <end position="1399"/>
    </location>
</feature>
<dbReference type="Pfam" id="PF00550">
    <property type="entry name" value="PP-binding"/>
    <property type="match status" value="1"/>
</dbReference>
<dbReference type="Gene3D" id="3.40.50.1820">
    <property type="entry name" value="alpha/beta hydrolase"/>
    <property type="match status" value="1"/>
</dbReference>
<organism evidence="11 12">
    <name type="scientific">Pyricularia grisea</name>
    <name type="common">Crabgrass-specific blast fungus</name>
    <name type="synonym">Magnaporthe grisea</name>
    <dbReference type="NCBI Taxonomy" id="148305"/>
    <lineage>
        <taxon>Eukaryota</taxon>
        <taxon>Fungi</taxon>
        <taxon>Dikarya</taxon>
        <taxon>Ascomycota</taxon>
        <taxon>Pezizomycotina</taxon>
        <taxon>Sordariomycetes</taxon>
        <taxon>Sordariomycetidae</taxon>
        <taxon>Magnaporthales</taxon>
        <taxon>Pyriculariaceae</taxon>
        <taxon>Pyricularia</taxon>
    </lineage>
</organism>
<dbReference type="GO" id="GO:0004312">
    <property type="term" value="F:fatty acid synthase activity"/>
    <property type="evidence" value="ECO:0007669"/>
    <property type="project" value="TreeGrafter"/>
</dbReference>
<keyword evidence="11" id="KW-1185">Reference proteome</keyword>
<dbReference type="Gene3D" id="3.40.47.10">
    <property type="match status" value="1"/>
</dbReference>
<dbReference type="InterPro" id="IPR049551">
    <property type="entry name" value="PKS_DH_C"/>
</dbReference>
<dbReference type="InterPro" id="IPR013094">
    <property type="entry name" value="AB_hydrolase_3"/>
</dbReference>
<dbReference type="Gene3D" id="3.30.70.3290">
    <property type="match status" value="1"/>
</dbReference>
<dbReference type="Pfam" id="PF14765">
    <property type="entry name" value="PS-DH"/>
    <property type="match status" value="1"/>
</dbReference>
<reference evidence="12" key="3">
    <citation type="submission" date="2025-08" db="UniProtKB">
        <authorList>
            <consortium name="RefSeq"/>
        </authorList>
    </citation>
    <scope>IDENTIFICATION</scope>
    <source>
        <strain evidence="12">NI907</strain>
    </source>
</reference>
<evidence type="ECO:0000256" key="4">
    <source>
        <dbReference type="ARBA" id="ARBA00022679"/>
    </source>
</evidence>
<dbReference type="InterPro" id="IPR009081">
    <property type="entry name" value="PP-bd_ACP"/>
</dbReference>
<gene>
    <name evidence="12" type="ORF">PgNI_10024</name>
</gene>
<dbReference type="InterPro" id="IPR029058">
    <property type="entry name" value="AB_hydrolase_fold"/>
</dbReference>
<feature type="active site" description="Proton donor; for dehydratase activity" evidence="6">
    <location>
        <position position="1154"/>
    </location>
</feature>
<dbReference type="GO" id="GO:0006633">
    <property type="term" value="P:fatty acid biosynthetic process"/>
    <property type="evidence" value="ECO:0007669"/>
    <property type="project" value="InterPro"/>
</dbReference>
<dbReference type="Gene3D" id="3.40.366.10">
    <property type="entry name" value="Malonyl-Coenzyme A Acyl Carrier Protein, domain 2"/>
    <property type="match status" value="1"/>
</dbReference>
<dbReference type="SUPFAM" id="SSF55048">
    <property type="entry name" value="Probable ACP-binding domain of malonyl-CoA ACP transacylase"/>
    <property type="match status" value="1"/>
</dbReference>
<feature type="domain" description="Carrier" evidence="8">
    <location>
        <begin position="1298"/>
        <end position="1375"/>
    </location>
</feature>
<dbReference type="InterPro" id="IPR006162">
    <property type="entry name" value="Ppantetheine_attach_site"/>
</dbReference>
<evidence type="ECO:0000313" key="11">
    <source>
        <dbReference type="Proteomes" id="UP000515153"/>
    </source>
</evidence>
<dbReference type="PROSITE" id="PS00606">
    <property type="entry name" value="KS3_1"/>
    <property type="match status" value="1"/>
</dbReference>
<dbReference type="InterPro" id="IPR050091">
    <property type="entry name" value="PKS_NRPS_Biosynth_Enz"/>
</dbReference>
<feature type="active site" description="Proton acceptor; for dehydratase activity" evidence="6">
    <location>
        <position position="971"/>
    </location>
</feature>
<dbReference type="Gene3D" id="3.10.129.110">
    <property type="entry name" value="Polyketide synthase dehydratase"/>
    <property type="match status" value="1"/>
</dbReference>
<protein>
    <recommendedName>
        <fullName evidence="13">Polyketide synthase</fullName>
    </recommendedName>
</protein>
<reference evidence="12" key="2">
    <citation type="submission" date="2019-10" db="EMBL/GenBank/DDBJ databases">
        <authorList>
            <consortium name="NCBI Genome Project"/>
        </authorList>
    </citation>
    <scope>NUCLEOTIDE SEQUENCE</scope>
    <source>
        <strain evidence="12">NI907</strain>
    </source>
</reference>
<comment type="pathway">
    <text evidence="1">Secondary metabolite biosynthesis.</text>
</comment>
<dbReference type="GO" id="GO:0008168">
    <property type="term" value="F:methyltransferase activity"/>
    <property type="evidence" value="ECO:0007669"/>
    <property type="project" value="UniProtKB-KW"/>
</dbReference>
<keyword evidence="2" id="KW-0596">Phosphopantetheine</keyword>
<dbReference type="Gene3D" id="1.10.1200.10">
    <property type="entry name" value="ACP-like"/>
    <property type="match status" value="1"/>
</dbReference>
<dbReference type="PROSITE" id="PS52019">
    <property type="entry name" value="PKS_MFAS_DH"/>
    <property type="match status" value="1"/>
</dbReference>
<dbReference type="GO" id="GO:0032259">
    <property type="term" value="P:methylation"/>
    <property type="evidence" value="ECO:0007669"/>
    <property type="project" value="UniProtKB-KW"/>
</dbReference>
<dbReference type="PROSITE" id="PS52004">
    <property type="entry name" value="KS3_2"/>
    <property type="match status" value="1"/>
</dbReference>
<dbReference type="PROSITE" id="PS50075">
    <property type="entry name" value="CARRIER"/>
    <property type="match status" value="1"/>
</dbReference>
<dbReference type="GeneID" id="41964912"/>
<keyword evidence="3" id="KW-0597">Phosphoprotein</keyword>
<evidence type="ECO:0000256" key="2">
    <source>
        <dbReference type="ARBA" id="ARBA00022450"/>
    </source>
</evidence>
<evidence type="ECO:0000256" key="7">
    <source>
        <dbReference type="SAM" id="MobiDB-lite"/>
    </source>
</evidence>
<evidence type="ECO:0000259" key="9">
    <source>
        <dbReference type="PROSITE" id="PS52004"/>
    </source>
</evidence>
<dbReference type="GO" id="GO:0004315">
    <property type="term" value="F:3-oxoacyl-[acyl-carrier-protein] synthase activity"/>
    <property type="evidence" value="ECO:0007669"/>
    <property type="project" value="InterPro"/>
</dbReference>
<keyword evidence="5" id="KW-0511">Multifunctional enzyme</keyword>
<evidence type="ECO:0000259" key="8">
    <source>
        <dbReference type="PROSITE" id="PS50075"/>
    </source>
</evidence>
<dbReference type="SUPFAM" id="SSF47336">
    <property type="entry name" value="ACP-like"/>
    <property type="match status" value="1"/>
</dbReference>
<feature type="region of interest" description="N-terminal hotdog fold" evidence="6">
    <location>
        <begin position="936"/>
        <end position="1066"/>
    </location>
</feature>
<dbReference type="GO" id="GO:0044550">
    <property type="term" value="P:secondary metabolite biosynthetic process"/>
    <property type="evidence" value="ECO:0007669"/>
    <property type="project" value="TreeGrafter"/>
</dbReference>
<feature type="region of interest" description="Disordered" evidence="7">
    <location>
        <begin position="1373"/>
        <end position="1407"/>
    </location>
</feature>
<dbReference type="InterPro" id="IPR016039">
    <property type="entry name" value="Thiolase-like"/>
</dbReference>
<dbReference type="InterPro" id="IPR042104">
    <property type="entry name" value="PKS_dehydratase_sf"/>
</dbReference>
<evidence type="ECO:0008006" key="13">
    <source>
        <dbReference type="Google" id="ProtNLM"/>
    </source>
</evidence>
<dbReference type="GO" id="GO:0016787">
    <property type="term" value="F:hydrolase activity"/>
    <property type="evidence" value="ECO:0007669"/>
    <property type="project" value="InterPro"/>
</dbReference>
<evidence type="ECO:0000256" key="3">
    <source>
        <dbReference type="ARBA" id="ARBA00022553"/>
    </source>
</evidence>
<dbReference type="PANTHER" id="PTHR43775">
    <property type="entry name" value="FATTY ACID SYNTHASE"/>
    <property type="match status" value="1"/>
</dbReference>
<dbReference type="PROSITE" id="PS00012">
    <property type="entry name" value="PHOSPHOPANTETHEINE"/>
    <property type="match status" value="1"/>
</dbReference>
<dbReference type="InterPro" id="IPR016035">
    <property type="entry name" value="Acyl_Trfase/lysoPLipase"/>
</dbReference>
<dbReference type="Pfam" id="PF02801">
    <property type="entry name" value="Ketoacyl-synt_C"/>
    <property type="match status" value="1"/>
</dbReference>
<dbReference type="InterPro" id="IPR014030">
    <property type="entry name" value="Ketoacyl_synth_N"/>
</dbReference>
<dbReference type="SMART" id="SM00827">
    <property type="entry name" value="PKS_AT"/>
    <property type="match status" value="1"/>
</dbReference>
<evidence type="ECO:0000256" key="5">
    <source>
        <dbReference type="ARBA" id="ARBA00023268"/>
    </source>
</evidence>
<dbReference type="SUPFAM" id="SSF53901">
    <property type="entry name" value="Thiolase-like"/>
    <property type="match status" value="1"/>
</dbReference>
<dbReference type="InterPro" id="IPR036736">
    <property type="entry name" value="ACP-like_sf"/>
</dbReference>
<feature type="region of interest" description="C-terminal hotdog fold" evidence="6">
    <location>
        <begin position="1090"/>
        <end position="1250"/>
    </location>
</feature>
<dbReference type="KEGG" id="pgri:PgNI_10024"/>
<accession>A0A6P8AS93</accession>
<proteinExistence type="predicted"/>
<evidence type="ECO:0000256" key="1">
    <source>
        <dbReference type="ARBA" id="ARBA00005179"/>
    </source>
</evidence>
<keyword evidence="4" id="KW-0808">Transferase</keyword>
<dbReference type="InterPro" id="IPR018201">
    <property type="entry name" value="Ketoacyl_synth_AS"/>
</dbReference>